<dbReference type="EMBL" id="JADGJQ010000113">
    <property type="protein sequence ID" value="KAJ3169023.1"/>
    <property type="molecule type" value="Genomic_DNA"/>
</dbReference>
<protein>
    <submittedName>
        <fullName evidence="2">Uncharacterized protein</fullName>
    </submittedName>
</protein>
<dbReference type="PANTHER" id="PTHR40788:SF2">
    <property type="entry name" value="CLR5 DOMAIN-CONTAINING PROTEIN"/>
    <property type="match status" value="1"/>
</dbReference>
<gene>
    <name evidence="2" type="ORF">HDU87_000897</name>
</gene>
<feature type="region of interest" description="Disordered" evidence="1">
    <location>
        <begin position="303"/>
        <end position="333"/>
    </location>
</feature>
<feature type="compositionally biased region" description="Low complexity" evidence="1">
    <location>
        <begin position="365"/>
        <end position="377"/>
    </location>
</feature>
<dbReference type="AlphaFoldDB" id="A0AAD5XM48"/>
<accession>A0AAD5XM48</accession>
<sequence>MIKDVGGQTHPTIARRDGSLFWCRVLKNTVVEAYLNLEHYSDLARQASVLQVLYKKYKSHISPLKDLPEEYLVALLKFQYYLEQGVKGPQGQLRVCVIASPPIREYYERAIPASDTTPAIAKLDTSTQTLTWLLRTIWEDGKEVQLLELSNVVDELERFLQCDARARNQISSYVAGVIGDLSVLAECQRQLSRFQPWANNFIDAGIENDRFKAIKKDFVERHELVRKLLEALTDTEAMALVDKAKPGNQPLAYPFEKRRTRENVEKLQYAEANLDRIWAEVDRIVRDKAGNLKGTALWRLLSQDRTNRRTPDSVEPAATSESAGPETTKAEAPLKPFSPVNFVLWSETTEHEPVKAKTKIKTRGTPTSTAMSSDSTTANEASSLETDAAPACPQPVVTVNTRAAKVFRMLFFNPGAAFTPGEVAWTDFLHAMSTMGFRAEKLYGSVWHFLPTWDSIERSIQFHAPHPGGKLAFHTARRIRRSLFRAYGWDGPMFVAE</sequence>
<reference evidence="2" key="1">
    <citation type="submission" date="2020-05" db="EMBL/GenBank/DDBJ databases">
        <title>Phylogenomic resolution of chytrid fungi.</title>
        <authorList>
            <person name="Stajich J.E."/>
            <person name="Amses K."/>
            <person name="Simmons R."/>
            <person name="Seto K."/>
            <person name="Myers J."/>
            <person name="Bonds A."/>
            <person name="Quandt C.A."/>
            <person name="Barry K."/>
            <person name="Liu P."/>
            <person name="Grigoriev I."/>
            <person name="Longcore J.E."/>
            <person name="James T.Y."/>
        </authorList>
    </citation>
    <scope>NUCLEOTIDE SEQUENCE</scope>
    <source>
        <strain evidence="2">JEL0379</strain>
    </source>
</reference>
<comment type="caution">
    <text evidence="2">The sequence shown here is derived from an EMBL/GenBank/DDBJ whole genome shotgun (WGS) entry which is preliminary data.</text>
</comment>
<keyword evidence="3" id="KW-1185">Reference proteome</keyword>
<feature type="region of interest" description="Disordered" evidence="1">
    <location>
        <begin position="354"/>
        <end position="378"/>
    </location>
</feature>
<dbReference type="Proteomes" id="UP001212152">
    <property type="component" value="Unassembled WGS sequence"/>
</dbReference>
<name>A0AAD5XM48_9FUNG</name>
<dbReference type="PANTHER" id="PTHR40788">
    <property type="entry name" value="CLR5 DOMAIN-CONTAINING PROTEIN-RELATED"/>
    <property type="match status" value="1"/>
</dbReference>
<evidence type="ECO:0000313" key="3">
    <source>
        <dbReference type="Proteomes" id="UP001212152"/>
    </source>
</evidence>
<proteinExistence type="predicted"/>
<evidence type="ECO:0000256" key="1">
    <source>
        <dbReference type="SAM" id="MobiDB-lite"/>
    </source>
</evidence>
<evidence type="ECO:0000313" key="2">
    <source>
        <dbReference type="EMBL" id="KAJ3169023.1"/>
    </source>
</evidence>
<organism evidence="2 3">
    <name type="scientific">Geranomyces variabilis</name>
    <dbReference type="NCBI Taxonomy" id="109894"/>
    <lineage>
        <taxon>Eukaryota</taxon>
        <taxon>Fungi</taxon>
        <taxon>Fungi incertae sedis</taxon>
        <taxon>Chytridiomycota</taxon>
        <taxon>Chytridiomycota incertae sedis</taxon>
        <taxon>Chytridiomycetes</taxon>
        <taxon>Spizellomycetales</taxon>
        <taxon>Powellomycetaceae</taxon>
        <taxon>Geranomyces</taxon>
    </lineage>
</organism>